<dbReference type="InterPro" id="IPR051172">
    <property type="entry name" value="Chlamydia_OmcB"/>
</dbReference>
<keyword evidence="1" id="KW-0812">Transmembrane</keyword>
<feature type="domain" description="DUF11" evidence="2">
    <location>
        <begin position="251"/>
        <end position="356"/>
    </location>
</feature>
<proteinExistence type="predicted"/>
<organism evidence="3 4">
    <name type="scientific">Parvimonas micra</name>
    <dbReference type="NCBI Taxonomy" id="33033"/>
    <lineage>
        <taxon>Bacteria</taxon>
        <taxon>Bacillati</taxon>
        <taxon>Bacillota</taxon>
        <taxon>Tissierellia</taxon>
        <taxon>Tissierellales</taxon>
        <taxon>Peptoniphilaceae</taxon>
        <taxon>Parvimonas</taxon>
    </lineage>
</organism>
<dbReference type="PANTHER" id="PTHR34819">
    <property type="entry name" value="LARGE CYSTEINE-RICH PERIPLASMIC PROTEIN OMCB"/>
    <property type="match status" value="1"/>
</dbReference>
<reference evidence="3" key="1">
    <citation type="submission" date="2022-07" db="EMBL/GenBank/DDBJ databases">
        <title>Parvimonas micra travels from the subgingival sulcus of the human oral cavity to the colorectal adenocarcinoma.</title>
        <authorList>
            <person name="Conde-Perez K."/>
            <person name="Buetas E."/>
            <person name="Aja-Macaya P."/>
            <person name="Martin-De Arribas E."/>
            <person name="Iglesias-Corras I."/>
            <person name="Trigo-Tasende N."/>
            <person name="Nasser-Ali M."/>
            <person name="Estevez L.S."/>
            <person name="Rumbo-Feal S."/>
            <person name="Otero-Alen B."/>
            <person name="Noguera J.F."/>
            <person name="Concha A."/>
            <person name="Pardinas-Lopez S."/>
            <person name="Carda-Dieguez M."/>
            <person name="Gomez-Randulfe I."/>
            <person name="Martinez-Lago N."/>
            <person name="Ladra S."/>
            <person name="Aparicio L.A."/>
            <person name="Bou G."/>
            <person name="Mira A."/>
            <person name="Vallejo J.A."/>
            <person name="Poza M."/>
        </authorList>
    </citation>
    <scope>NUCLEOTIDE SEQUENCE</scope>
    <source>
        <strain evidence="3">PM79KC-AC-4</strain>
    </source>
</reference>
<dbReference type="RefSeq" id="WP_269721294.1">
    <property type="nucleotide sequence ID" value="NZ_CP101408.1"/>
</dbReference>
<dbReference type="NCBIfam" id="TIGR01451">
    <property type="entry name" value="B_ant_repeat"/>
    <property type="match status" value="3"/>
</dbReference>
<dbReference type="AlphaFoldDB" id="A0A9X3K9V9"/>
<dbReference type="Proteomes" id="UP001141458">
    <property type="component" value="Unassembled WGS sequence"/>
</dbReference>
<keyword evidence="1" id="KW-1133">Transmembrane helix</keyword>
<evidence type="ECO:0000313" key="3">
    <source>
        <dbReference type="EMBL" id="MCZ7408303.1"/>
    </source>
</evidence>
<gene>
    <name evidence="3" type="ORF">NND69_08070</name>
</gene>
<feature type="domain" description="DUF11" evidence="2">
    <location>
        <begin position="126"/>
        <end position="231"/>
    </location>
</feature>
<feature type="domain" description="DUF11" evidence="2">
    <location>
        <begin position="2"/>
        <end position="110"/>
    </location>
</feature>
<dbReference type="Pfam" id="PF01345">
    <property type="entry name" value="DUF11"/>
    <property type="match status" value="3"/>
</dbReference>
<sequence length="402" mass="44139">MDGNEVKAGQELLYKVTYKNTTGKEQNVVIKDKIPEHTTYVEGSASDGGVYKDGEITWTKEKVADGETFEVTFRVKVDDNVNGEKILNKANVVDGSNNFDTNETTNPTSTKPKKDVFSLSDDKVSIDGNEVKAGQELLYKVTYKNTTGKEQNVVIKDKIPEHTTYVEGSASDGGVYKDGEITWIKEKVADGETFEVTFKVKVNDNVNGEKILNKANVVDGSNKFDTNETTNPTPTKPVKDVFDSQNDKVSIDGNEVKAGQELLYKVTYKNSTGKDQKVVIKDKIPEHTTYVEGSASDGGVYKGGEITWTKEKVADGETFEVTFKVKVDDNVNGEKILNKANVVDGNNKFDTNETTNPTPLKPRPVVPKTGYAVNTALYTALLGLSTGALGAIKIRYKKKNKK</sequence>
<dbReference type="PANTHER" id="PTHR34819:SF3">
    <property type="entry name" value="CELL SURFACE PROTEIN"/>
    <property type="match status" value="1"/>
</dbReference>
<feature type="transmembrane region" description="Helical" evidence="1">
    <location>
        <begin position="371"/>
        <end position="392"/>
    </location>
</feature>
<dbReference type="Gene3D" id="2.60.40.740">
    <property type="match status" value="3"/>
</dbReference>
<name>A0A9X3K9V9_9FIRM</name>
<dbReference type="InterPro" id="IPR001434">
    <property type="entry name" value="OmcB-like_DUF11"/>
</dbReference>
<dbReference type="InterPro" id="IPR047589">
    <property type="entry name" value="DUF11_rpt"/>
</dbReference>
<comment type="caution">
    <text evidence="3">The sequence shown here is derived from an EMBL/GenBank/DDBJ whole genome shotgun (WGS) entry which is preliminary data.</text>
</comment>
<protein>
    <submittedName>
        <fullName evidence="3">DUF11 domain-containing protein</fullName>
    </submittedName>
</protein>
<accession>A0A9X3K9V9</accession>
<evidence type="ECO:0000259" key="2">
    <source>
        <dbReference type="Pfam" id="PF01345"/>
    </source>
</evidence>
<dbReference type="EMBL" id="JANDZV010000012">
    <property type="protein sequence ID" value="MCZ7408303.1"/>
    <property type="molecule type" value="Genomic_DNA"/>
</dbReference>
<evidence type="ECO:0000256" key="1">
    <source>
        <dbReference type="SAM" id="Phobius"/>
    </source>
</evidence>
<evidence type="ECO:0000313" key="4">
    <source>
        <dbReference type="Proteomes" id="UP001141458"/>
    </source>
</evidence>
<keyword evidence="1" id="KW-0472">Membrane</keyword>